<dbReference type="RefSeq" id="WP_190577142.1">
    <property type="nucleotide sequence ID" value="NZ_CAWPQU010000056.1"/>
</dbReference>
<organism evidence="1 2">
    <name type="scientific">Phormidium tenue FACHB-1050</name>
    <dbReference type="NCBI Taxonomy" id="2692857"/>
    <lineage>
        <taxon>Bacteria</taxon>
        <taxon>Bacillati</taxon>
        <taxon>Cyanobacteriota</taxon>
        <taxon>Cyanophyceae</taxon>
        <taxon>Oscillatoriophycideae</taxon>
        <taxon>Oscillatoriales</taxon>
        <taxon>Oscillatoriaceae</taxon>
        <taxon>Phormidium</taxon>
    </lineage>
</organism>
<sequence>MNDEIIAIYCLCYDILKAMNHRGDEQQQMSDGEVMTTAIVAMLYYCGNFEKARKAMSEPKYIPKMLSRSRFNRRLHRTEAMLLTVFETLGQVWKQLNIASIYSIDSFLFVTISVSQSQSSMISMMYTEDIKSVRNDIFTVSRFI</sequence>
<proteinExistence type="predicted"/>
<gene>
    <name evidence="1" type="ORF">H6G05_05870</name>
</gene>
<reference evidence="1 2" key="1">
    <citation type="journal article" date="2020" name="ISME J.">
        <title>Comparative genomics reveals insights into cyanobacterial evolution and habitat adaptation.</title>
        <authorList>
            <person name="Chen M.Y."/>
            <person name="Teng W.K."/>
            <person name="Zhao L."/>
            <person name="Hu C.X."/>
            <person name="Zhou Y.K."/>
            <person name="Han B.P."/>
            <person name="Song L.R."/>
            <person name="Shu W.S."/>
        </authorList>
    </citation>
    <scope>NUCLEOTIDE SEQUENCE [LARGE SCALE GENOMIC DNA]</scope>
    <source>
        <strain evidence="1 2">FACHB-1050</strain>
    </source>
</reference>
<comment type="caution">
    <text evidence="1">The sequence shown here is derived from an EMBL/GenBank/DDBJ whole genome shotgun (WGS) entry which is preliminary data.</text>
</comment>
<keyword evidence="2" id="KW-1185">Reference proteome</keyword>
<evidence type="ECO:0000313" key="2">
    <source>
        <dbReference type="Proteomes" id="UP000618445"/>
    </source>
</evidence>
<name>A0ABR8C7Y7_9CYAN</name>
<dbReference type="Proteomes" id="UP000618445">
    <property type="component" value="Unassembled WGS sequence"/>
</dbReference>
<protein>
    <recommendedName>
        <fullName evidence="3">Glutamine amidotransferase type-2 domain-containing protein</fullName>
    </recommendedName>
</protein>
<evidence type="ECO:0008006" key="3">
    <source>
        <dbReference type="Google" id="ProtNLM"/>
    </source>
</evidence>
<dbReference type="EMBL" id="JACJQY010000006">
    <property type="protein sequence ID" value="MBD2316372.1"/>
    <property type="molecule type" value="Genomic_DNA"/>
</dbReference>
<evidence type="ECO:0000313" key="1">
    <source>
        <dbReference type="EMBL" id="MBD2316372.1"/>
    </source>
</evidence>
<accession>A0ABR8C7Y7</accession>